<dbReference type="InterPro" id="IPR002110">
    <property type="entry name" value="Ankyrin_rpt"/>
</dbReference>
<protein>
    <submittedName>
        <fullName evidence="5">Ankyrin repeat domain-containing protein 29</fullName>
    </submittedName>
</protein>
<organism evidence="5 6">
    <name type="scientific">Coprinopsis cinerea (strain Okayama-7 / 130 / ATCC MYA-4618 / FGSC 9003)</name>
    <name type="common">Inky cap fungus</name>
    <name type="synonym">Hormographiella aspergillata</name>
    <dbReference type="NCBI Taxonomy" id="240176"/>
    <lineage>
        <taxon>Eukaryota</taxon>
        <taxon>Fungi</taxon>
        <taxon>Dikarya</taxon>
        <taxon>Basidiomycota</taxon>
        <taxon>Agaricomycotina</taxon>
        <taxon>Agaricomycetes</taxon>
        <taxon>Agaricomycetidae</taxon>
        <taxon>Agaricales</taxon>
        <taxon>Agaricineae</taxon>
        <taxon>Psathyrellaceae</taxon>
        <taxon>Coprinopsis</taxon>
    </lineage>
</organism>
<dbReference type="Proteomes" id="UP000001861">
    <property type="component" value="Unassembled WGS sequence"/>
</dbReference>
<dbReference type="InterPro" id="IPR027417">
    <property type="entry name" value="P-loop_NTPase"/>
</dbReference>
<dbReference type="InterPro" id="IPR056884">
    <property type="entry name" value="NPHP3-like_N"/>
</dbReference>
<keyword evidence="1" id="KW-0677">Repeat</keyword>
<dbReference type="OMA" id="ICHAKRE"/>
<feature type="repeat" description="ANK" evidence="2">
    <location>
        <begin position="823"/>
        <end position="856"/>
    </location>
</feature>
<dbReference type="EMBL" id="AACS02000007">
    <property type="protein sequence ID" value="EAU89994.2"/>
    <property type="molecule type" value="Genomic_DNA"/>
</dbReference>
<dbReference type="PROSITE" id="PS50088">
    <property type="entry name" value="ANK_REPEAT"/>
    <property type="match status" value="2"/>
</dbReference>
<evidence type="ECO:0000256" key="1">
    <source>
        <dbReference type="ARBA" id="ARBA00022737"/>
    </source>
</evidence>
<dbReference type="Pfam" id="PF12796">
    <property type="entry name" value="Ank_2"/>
    <property type="match status" value="2"/>
</dbReference>
<accession>A8NAF9</accession>
<comment type="caution">
    <text evidence="5">The sequence shown here is derived from an EMBL/GenBank/DDBJ whole genome shotgun (WGS) entry which is preliminary data.</text>
</comment>
<dbReference type="Pfam" id="PF00023">
    <property type="entry name" value="Ank"/>
    <property type="match status" value="1"/>
</dbReference>
<proteinExistence type="predicted"/>
<evidence type="ECO:0000259" key="4">
    <source>
        <dbReference type="Pfam" id="PF24883"/>
    </source>
</evidence>
<gene>
    <name evidence="5" type="ORF">CC1G_05910</name>
</gene>
<dbReference type="AlphaFoldDB" id="A8NAF9"/>
<dbReference type="PANTHER" id="PTHR10039:SF15">
    <property type="entry name" value="NACHT DOMAIN-CONTAINING PROTEIN"/>
    <property type="match status" value="1"/>
</dbReference>
<evidence type="ECO:0000256" key="3">
    <source>
        <dbReference type="SAM" id="MobiDB-lite"/>
    </source>
</evidence>
<dbReference type="GeneID" id="6008287"/>
<dbReference type="OrthoDB" id="21416at2759"/>
<dbReference type="KEGG" id="cci:CC1G_05910"/>
<keyword evidence="6" id="KW-1185">Reference proteome</keyword>
<feature type="region of interest" description="Disordered" evidence="3">
    <location>
        <begin position="1"/>
        <end position="35"/>
    </location>
</feature>
<dbReference type="SUPFAM" id="SSF52540">
    <property type="entry name" value="P-loop containing nucleoside triphosphate hydrolases"/>
    <property type="match status" value="1"/>
</dbReference>
<dbReference type="InterPro" id="IPR036770">
    <property type="entry name" value="Ankyrin_rpt-contain_sf"/>
</dbReference>
<evidence type="ECO:0000313" key="6">
    <source>
        <dbReference type="Proteomes" id="UP000001861"/>
    </source>
</evidence>
<keyword evidence="2" id="KW-0040">ANK repeat</keyword>
<feature type="domain" description="Nephrocystin 3-like N-terminal" evidence="4">
    <location>
        <begin position="154"/>
        <end position="305"/>
    </location>
</feature>
<evidence type="ECO:0000313" key="5">
    <source>
        <dbReference type="EMBL" id="EAU89994.2"/>
    </source>
</evidence>
<sequence length="928" mass="103145">MGQNLSFQTDEWETPTSTRAPSPNRDAEENVANAEGKVLEKVKGREVLTSDEGGVLDIDKLQSKPESPQVILQPVVSIADNARISGGIIAGGDVHTNVVINIPSAKDSSLEAQWQKKEEEKARARLLREVLDWLAPNAQFREIQMENLEKWTDGTLSWFTTAEFYQSWKQGRTKVIWGTGMPGSGKTVLASKAVDDLEQHQKTSKGKLCVLFAYCRYSERLTVQEILEALVKQFLECDPSLVSVVEPLYARHTFLKTRPTQAELLDLLKTLESHFEIVFYVIDALDEALDDTQFNLVKAINTLQGRFSLTSRPLVSLESGLARPKFYTVTPATSDIVRLVLERIKHNPGFGDLLDRYGFRDELVRRILDKSSGMFLHAALQLEFVYTCATVACVHRNLDRVPTGLRQMYQQAMVRIGEQKAENALLAKHTLLWLVFGYETMAFADLEQALAVTSRIDTAADNSLVVDEAALVSVCCGLVIIEKRTNLVRLVHFTAKDALAPILMNDFHSPHRLLFKAAAKRLIDCGIPNNSLLKQGTDLERFLAQHPALRYSYDHLGKHAQECVTHPEYCAEVLEFVKRCQSFPCIVWGSWKPVEHLSPIHVAARYGLHEIIDQVIADTAKGDVTLRTTGERGATALILAAQYGQVRVVDALLKHKRRAMMKSVIGGHAKPGMHLLTGQVNLRDNSGSTALMEAVSNCHPDVVRRLLQDPHIQVNLRDRSGWTALMYAAMKSHVVLDPLLAHEGADVNARNDDGCTALMEVSKYGAGAGALVQRLLTHKDIKVNLQGKDGNSALMYAALKGHSVNVRHLLQHKDTQANLQSRDGWTALMRAAKNGNDGAVRALIEYKGTDVNAVNNYGDSALIIASRELHPGVVSVLLQREDIRTDIRNIAGQTALMVVTQYPVRVDKQQRCDEVVRLLRQSEKSSDA</sequence>
<dbReference type="PROSITE" id="PS50297">
    <property type="entry name" value="ANK_REP_REGION"/>
    <property type="match status" value="1"/>
</dbReference>
<reference evidence="5 6" key="1">
    <citation type="journal article" date="2010" name="Proc. Natl. Acad. Sci. U.S.A.">
        <title>Insights into evolution of multicellular fungi from the assembled chromosomes of the mushroom Coprinopsis cinerea (Coprinus cinereus).</title>
        <authorList>
            <person name="Stajich J.E."/>
            <person name="Wilke S.K."/>
            <person name="Ahren D."/>
            <person name="Au C.H."/>
            <person name="Birren B.W."/>
            <person name="Borodovsky M."/>
            <person name="Burns C."/>
            <person name="Canback B."/>
            <person name="Casselton L.A."/>
            <person name="Cheng C.K."/>
            <person name="Deng J."/>
            <person name="Dietrich F.S."/>
            <person name="Fargo D.C."/>
            <person name="Farman M.L."/>
            <person name="Gathman A.C."/>
            <person name="Goldberg J."/>
            <person name="Guigo R."/>
            <person name="Hoegger P.J."/>
            <person name="Hooker J.B."/>
            <person name="Huggins A."/>
            <person name="James T.Y."/>
            <person name="Kamada T."/>
            <person name="Kilaru S."/>
            <person name="Kodira C."/>
            <person name="Kues U."/>
            <person name="Kupfer D."/>
            <person name="Kwan H.S."/>
            <person name="Lomsadze A."/>
            <person name="Li W."/>
            <person name="Lilly W.W."/>
            <person name="Ma L.J."/>
            <person name="Mackey A.J."/>
            <person name="Manning G."/>
            <person name="Martin F."/>
            <person name="Muraguchi H."/>
            <person name="Natvig D.O."/>
            <person name="Palmerini H."/>
            <person name="Ramesh M.A."/>
            <person name="Rehmeyer C.J."/>
            <person name="Roe B.A."/>
            <person name="Shenoy N."/>
            <person name="Stanke M."/>
            <person name="Ter-Hovhannisyan V."/>
            <person name="Tunlid A."/>
            <person name="Velagapudi R."/>
            <person name="Vision T.J."/>
            <person name="Zeng Q."/>
            <person name="Zolan M.E."/>
            <person name="Pukkila P.J."/>
        </authorList>
    </citation>
    <scope>NUCLEOTIDE SEQUENCE [LARGE SCALE GENOMIC DNA]</scope>
    <source>
        <strain evidence="6">Okayama-7 / 130 / ATCC MYA-4618 / FGSC 9003</strain>
    </source>
</reference>
<dbReference type="eggNOG" id="KOG0502">
    <property type="taxonomic scope" value="Eukaryota"/>
</dbReference>
<evidence type="ECO:0000256" key="2">
    <source>
        <dbReference type="PROSITE-ProRule" id="PRU00023"/>
    </source>
</evidence>
<feature type="repeat" description="ANK" evidence="2">
    <location>
        <begin position="720"/>
        <end position="752"/>
    </location>
</feature>
<dbReference type="VEuPathDB" id="FungiDB:CC1G_05910"/>
<dbReference type="SUPFAM" id="SSF48403">
    <property type="entry name" value="Ankyrin repeat"/>
    <property type="match status" value="1"/>
</dbReference>
<dbReference type="PANTHER" id="PTHR10039">
    <property type="entry name" value="AMELOGENIN"/>
    <property type="match status" value="1"/>
</dbReference>
<dbReference type="SMART" id="SM00248">
    <property type="entry name" value="ANK"/>
    <property type="match status" value="9"/>
</dbReference>
<dbReference type="InParanoid" id="A8NAF9"/>
<feature type="compositionally biased region" description="Polar residues" evidence="3">
    <location>
        <begin position="1"/>
        <end position="21"/>
    </location>
</feature>
<dbReference type="HOGENOM" id="CLU_000288_34_23_1"/>
<dbReference type="RefSeq" id="XP_001831811.2">
    <property type="nucleotide sequence ID" value="XM_001831759.2"/>
</dbReference>
<dbReference type="Pfam" id="PF24883">
    <property type="entry name" value="NPHP3_N"/>
    <property type="match status" value="1"/>
</dbReference>
<dbReference type="Gene3D" id="3.40.50.300">
    <property type="entry name" value="P-loop containing nucleotide triphosphate hydrolases"/>
    <property type="match status" value="1"/>
</dbReference>
<dbReference type="Gene3D" id="1.25.40.20">
    <property type="entry name" value="Ankyrin repeat-containing domain"/>
    <property type="match status" value="4"/>
</dbReference>
<name>A8NAF9_COPC7</name>